<dbReference type="AlphaFoldDB" id="A0AAE3HBM9"/>
<dbReference type="PANTHER" id="PTHR46268">
    <property type="entry name" value="STRESS RESPONSE PROTEIN NHAX"/>
    <property type="match status" value="1"/>
</dbReference>
<evidence type="ECO:0000313" key="4">
    <source>
        <dbReference type="Proteomes" id="UP001206983"/>
    </source>
</evidence>
<evidence type="ECO:0000256" key="1">
    <source>
        <dbReference type="ARBA" id="ARBA00008791"/>
    </source>
</evidence>
<protein>
    <submittedName>
        <fullName evidence="3">Universal stress protein</fullName>
    </submittedName>
</protein>
<evidence type="ECO:0000259" key="2">
    <source>
        <dbReference type="Pfam" id="PF00582"/>
    </source>
</evidence>
<proteinExistence type="inferred from homology"/>
<dbReference type="SUPFAM" id="SSF52402">
    <property type="entry name" value="Adenine nucleotide alpha hydrolases-like"/>
    <property type="match status" value="2"/>
</dbReference>
<dbReference type="Proteomes" id="UP001206983">
    <property type="component" value="Unassembled WGS sequence"/>
</dbReference>
<feature type="domain" description="UspA" evidence="2">
    <location>
        <begin position="152"/>
        <end position="280"/>
    </location>
</feature>
<dbReference type="InterPro" id="IPR006015">
    <property type="entry name" value="Universal_stress_UspA"/>
</dbReference>
<dbReference type="EMBL" id="JTEO01000004">
    <property type="protein sequence ID" value="MCQ6963164.1"/>
    <property type="molecule type" value="Genomic_DNA"/>
</dbReference>
<dbReference type="InterPro" id="IPR014729">
    <property type="entry name" value="Rossmann-like_a/b/a_fold"/>
</dbReference>
<dbReference type="Pfam" id="PF00582">
    <property type="entry name" value="Usp"/>
    <property type="match status" value="2"/>
</dbReference>
<keyword evidence="4" id="KW-1185">Reference proteome</keyword>
<dbReference type="PRINTS" id="PR01438">
    <property type="entry name" value="UNVRSLSTRESS"/>
</dbReference>
<comment type="similarity">
    <text evidence="1">Belongs to the universal stress protein A family.</text>
</comment>
<dbReference type="Gene3D" id="3.40.50.620">
    <property type="entry name" value="HUPs"/>
    <property type="match status" value="2"/>
</dbReference>
<accession>A0AAE3HBM9</accession>
<dbReference type="CDD" id="cd00293">
    <property type="entry name" value="USP-like"/>
    <property type="match status" value="2"/>
</dbReference>
<feature type="domain" description="UspA" evidence="2">
    <location>
        <begin position="1"/>
        <end position="130"/>
    </location>
</feature>
<sequence length="284" mass="30887">MIETVLVPVDFTIESEELLACVGEFKNAGLKKVILLHVVDIYQAQGLAPMFEENARKRIAEYSQLLDEIGVDASTLVIHGDVKKTIVRVADEENVDCIVMGATTSGPVRGRLIGRTTEYISRGSGKIVLIEKYDTLMGGGTETYVKACSTKFSKVLLPVDLSGHSEKILREIGCLKDIIGELVFLHVIEDGNEAAGLESERQRILGRLAGMGRRFESEIKVSHYVSSGRPAEEIGTLAEQLGITLIAITTHGMGSLKDILLGSTAESLLRRTRKPILLVPAGKE</sequence>
<reference evidence="3 4" key="1">
    <citation type="journal article" date="2011" name="Appl. Environ. Microbiol.">
        <title>Methanogenic archaea isolated from Taiwan's Chelungpu fault.</title>
        <authorList>
            <person name="Wu S.Y."/>
            <person name="Lai M.C."/>
        </authorList>
    </citation>
    <scope>NUCLEOTIDE SEQUENCE [LARGE SCALE GENOMIC DNA]</scope>
    <source>
        <strain evidence="3 4">St545Mb</strain>
    </source>
</reference>
<comment type="caution">
    <text evidence="3">The sequence shown here is derived from an EMBL/GenBank/DDBJ whole genome shotgun (WGS) entry which is preliminary data.</text>
</comment>
<dbReference type="InterPro" id="IPR006016">
    <property type="entry name" value="UspA"/>
</dbReference>
<dbReference type="PANTHER" id="PTHR46268:SF26">
    <property type="entry name" value="UNIVERSAL STRESS PROTEIN MJ0577"/>
    <property type="match status" value="1"/>
</dbReference>
<organism evidence="3 4">
    <name type="scientific">Methanolobus chelungpuianus</name>
    <dbReference type="NCBI Taxonomy" id="502115"/>
    <lineage>
        <taxon>Archaea</taxon>
        <taxon>Methanobacteriati</taxon>
        <taxon>Methanobacteriota</taxon>
        <taxon>Stenosarchaea group</taxon>
        <taxon>Methanomicrobia</taxon>
        <taxon>Methanosarcinales</taxon>
        <taxon>Methanosarcinaceae</taxon>
        <taxon>Methanolobus</taxon>
    </lineage>
</organism>
<name>A0AAE3HBM9_9EURY</name>
<gene>
    <name evidence="3" type="ORF">PV02_05060</name>
</gene>
<dbReference type="RefSeq" id="WP_256622312.1">
    <property type="nucleotide sequence ID" value="NZ_JTEO01000004.1"/>
</dbReference>
<evidence type="ECO:0000313" key="3">
    <source>
        <dbReference type="EMBL" id="MCQ6963164.1"/>
    </source>
</evidence>